<feature type="transmembrane region" description="Helical" evidence="5">
    <location>
        <begin position="192"/>
        <end position="220"/>
    </location>
</feature>
<dbReference type="GO" id="GO:0055085">
    <property type="term" value="P:transmembrane transport"/>
    <property type="evidence" value="ECO:0007669"/>
    <property type="project" value="InterPro"/>
</dbReference>
<organism evidence="7 8">
    <name type="scientific">Litorilinea aerophila</name>
    <dbReference type="NCBI Taxonomy" id="1204385"/>
    <lineage>
        <taxon>Bacteria</taxon>
        <taxon>Bacillati</taxon>
        <taxon>Chloroflexota</taxon>
        <taxon>Caldilineae</taxon>
        <taxon>Caldilineales</taxon>
        <taxon>Caldilineaceae</taxon>
        <taxon>Litorilinea</taxon>
    </lineage>
</organism>
<feature type="domain" description="ABC transmembrane type-1" evidence="6">
    <location>
        <begin position="190"/>
        <end position="386"/>
    </location>
</feature>
<evidence type="ECO:0000256" key="5">
    <source>
        <dbReference type="RuleBase" id="RU363032"/>
    </source>
</evidence>
<feature type="transmembrane region" description="Helical" evidence="5">
    <location>
        <begin position="313"/>
        <end position="342"/>
    </location>
</feature>
<dbReference type="Pfam" id="PF12911">
    <property type="entry name" value="OppC_N"/>
    <property type="match status" value="1"/>
</dbReference>
<protein>
    <submittedName>
        <fullName evidence="7">ABC transporter permease</fullName>
    </submittedName>
</protein>
<dbReference type="InterPro" id="IPR000515">
    <property type="entry name" value="MetI-like"/>
</dbReference>
<dbReference type="PANTHER" id="PTHR43839">
    <property type="entry name" value="OPPC IN A BINDING PROTEIN-DEPENDENT TRANSPORT SYSTEM"/>
    <property type="match status" value="1"/>
</dbReference>
<evidence type="ECO:0000313" key="7">
    <source>
        <dbReference type="EMBL" id="TQE97433.1"/>
    </source>
</evidence>
<evidence type="ECO:0000313" key="8">
    <source>
        <dbReference type="Proteomes" id="UP000317371"/>
    </source>
</evidence>
<gene>
    <name evidence="7" type="ORF">FKZ61_03190</name>
</gene>
<evidence type="ECO:0000256" key="4">
    <source>
        <dbReference type="ARBA" id="ARBA00023136"/>
    </source>
</evidence>
<name>A0A540VMT6_9CHLR</name>
<keyword evidence="3 5" id="KW-1133">Transmembrane helix</keyword>
<dbReference type="Proteomes" id="UP000317371">
    <property type="component" value="Unassembled WGS sequence"/>
</dbReference>
<keyword evidence="5" id="KW-0813">Transport</keyword>
<sequence>MSLLARIARRIQAEKEKSALSIPEQQLEAGVPEERVYVASQLQLMWWRFRKHRLAMVGTTVIAIFYLLAIFCEFLAPYDPNAFERRYTFVPPQSIHFFHEGQFHLRPFIYGLKRTRDAETYIITYEPDLEKRYPIYFFVKGDPYKMWGLFESDRHLFGLDPAADTDGLRIHLMGTDRLGRDMFSRLLYGSRISLSIGLIGVFLSFVIGILMGGISGYFGGVIDLLIQRLIEFLRSIPTIPLWMALSAALPRDWSSVQRYFAIVVLLSLIGWTGLARVVRGRFLAVREEEYVMAAKLINASELRVILRHMLPSFMSYIVASLTLAIPGMILGETSLSFLGLGLRPPTISWGVLLQEAQNLQTVALAPWLLYPAFFVVAAILSFNFMGDGLRDAADPYA</sequence>
<dbReference type="InterPro" id="IPR025966">
    <property type="entry name" value="OppC_N"/>
</dbReference>
<dbReference type="Gene3D" id="1.10.3720.10">
    <property type="entry name" value="MetI-like"/>
    <property type="match status" value="1"/>
</dbReference>
<dbReference type="RefSeq" id="WP_141608626.1">
    <property type="nucleotide sequence ID" value="NZ_VIGC02000003.1"/>
</dbReference>
<feature type="transmembrane region" description="Helical" evidence="5">
    <location>
        <begin position="54"/>
        <end position="76"/>
    </location>
</feature>
<dbReference type="EMBL" id="VIGC01000003">
    <property type="protein sequence ID" value="TQE97433.1"/>
    <property type="molecule type" value="Genomic_DNA"/>
</dbReference>
<comment type="subcellular location">
    <subcellularLocation>
        <location evidence="5">Cell membrane</location>
        <topology evidence="5">Multi-pass membrane protein</topology>
    </subcellularLocation>
    <subcellularLocation>
        <location evidence="1">Membrane</location>
        <topology evidence="1">Multi-pass membrane protein</topology>
    </subcellularLocation>
</comment>
<evidence type="ECO:0000256" key="3">
    <source>
        <dbReference type="ARBA" id="ARBA00022989"/>
    </source>
</evidence>
<evidence type="ECO:0000256" key="1">
    <source>
        <dbReference type="ARBA" id="ARBA00004141"/>
    </source>
</evidence>
<keyword evidence="8" id="KW-1185">Reference proteome</keyword>
<dbReference type="Pfam" id="PF00528">
    <property type="entry name" value="BPD_transp_1"/>
    <property type="match status" value="1"/>
</dbReference>
<dbReference type="AlphaFoldDB" id="A0A540VMT6"/>
<reference evidence="7 8" key="1">
    <citation type="submission" date="2019-06" db="EMBL/GenBank/DDBJ databases">
        <title>Genome sequence of Litorilinea aerophila BAA-2444.</title>
        <authorList>
            <person name="Maclea K.S."/>
            <person name="Maurais E.G."/>
            <person name="Iannazzi L.C."/>
        </authorList>
    </citation>
    <scope>NUCLEOTIDE SEQUENCE [LARGE SCALE GENOMIC DNA]</scope>
    <source>
        <strain evidence="7 8">ATCC BAA-2444</strain>
    </source>
</reference>
<dbReference type="SUPFAM" id="SSF161098">
    <property type="entry name" value="MetI-like"/>
    <property type="match status" value="1"/>
</dbReference>
<dbReference type="CDD" id="cd06261">
    <property type="entry name" value="TM_PBP2"/>
    <property type="match status" value="1"/>
</dbReference>
<comment type="similarity">
    <text evidence="5">Belongs to the binding-protein-dependent transport system permease family.</text>
</comment>
<dbReference type="OrthoDB" id="9797472at2"/>
<feature type="transmembrane region" description="Helical" evidence="5">
    <location>
        <begin position="256"/>
        <end position="278"/>
    </location>
</feature>
<keyword evidence="4 5" id="KW-0472">Membrane</keyword>
<proteinExistence type="inferred from homology"/>
<feature type="transmembrane region" description="Helical" evidence="5">
    <location>
        <begin position="362"/>
        <end position="382"/>
    </location>
</feature>
<evidence type="ECO:0000259" key="6">
    <source>
        <dbReference type="PROSITE" id="PS50928"/>
    </source>
</evidence>
<dbReference type="GO" id="GO:0005886">
    <property type="term" value="C:plasma membrane"/>
    <property type="evidence" value="ECO:0007669"/>
    <property type="project" value="UniProtKB-SubCell"/>
</dbReference>
<accession>A0A540VMT6</accession>
<comment type="caution">
    <text evidence="7">The sequence shown here is derived from an EMBL/GenBank/DDBJ whole genome shotgun (WGS) entry which is preliminary data.</text>
</comment>
<dbReference type="InParanoid" id="A0A540VMT6"/>
<dbReference type="PROSITE" id="PS50928">
    <property type="entry name" value="ABC_TM1"/>
    <property type="match status" value="1"/>
</dbReference>
<dbReference type="PANTHER" id="PTHR43839:SF3">
    <property type="entry name" value="OLIGOPEPTIDE ABC TRANSPORTER, PERMEASE PROTEIN"/>
    <property type="match status" value="1"/>
</dbReference>
<keyword evidence="2 5" id="KW-0812">Transmembrane</keyword>
<evidence type="ECO:0000256" key="2">
    <source>
        <dbReference type="ARBA" id="ARBA00022692"/>
    </source>
</evidence>
<dbReference type="InterPro" id="IPR035906">
    <property type="entry name" value="MetI-like_sf"/>
</dbReference>